<dbReference type="InterPro" id="IPR036005">
    <property type="entry name" value="Creatinase/aminopeptidase-like"/>
</dbReference>
<dbReference type="Pfam" id="PF16189">
    <property type="entry name" value="Creatinase_N_2"/>
    <property type="match status" value="1"/>
</dbReference>
<dbReference type="SUPFAM" id="SSF55920">
    <property type="entry name" value="Creatinase/aminopeptidase"/>
    <property type="match status" value="1"/>
</dbReference>
<evidence type="ECO:0000313" key="11">
    <source>
        <dbReference type="Proteomes" id="UP000193207"/>
    </source>
</evidence>
<reference evidence="10 11" key="1">
    <citation type="submission" date="2017-03" db="EMBL/GenBank/DDBJ databases">
        <authorList>
            <person name="Afonso C.L."/>
            <person name="Miller P.J."/>
            <person name="Scott M.A."/>
            <person name="Spackman E."/>
            <person name="Goraichik I."/>
            <person name="Dimitrov K.M."/>
            <person name="Suarez D.L."/>
            <person name="Swayne D.E."/>
        </authorList>
    </citation>
    <scope>NUCLEOTIDE SEQUENCE [LARGE SCALE GENOMIC DNA]</scope>
    <source>
        <strain evidence="10 11">CECT 8110</strain>
    </source>
</reference>
<evidence type="ECO:0000256" key="5">
    <source>
        <dbReference type="ARBA" id="ARBA00023049"/>
    </source>
</evidence>
<dbReference type="SUPFAM" id="SSF53092">
    <property type="entry name" value="Creatinase/prolidase N-terminal domain"/>
    <property type="match status" value="1"/>
</dbReference>
<dbReference type="InterPro" id="IPR050422">
    <property type="entry name" value="X-Pro_aminopeptidase_P"/>
</dbReference>
<evidence type="ECO:0000256" key="3">
    <source>
        <dbReference type="ARBA" id="ARBA00022723"/>
    </source>
</evidence>
<keyword evidence="5" id="KW-0482">Metalloprotease</keyword>
<evidence type="ECO:0000259" key="8">
    <source>
        <dbReference type="Pfam" id="PF01321"/>
    </source>
</evidence>
<dbReference type="Pfam" id="PF00557">
    <property type="entry name" value="Peptidase_M24"/>
    <property type="match status" value="1"/>
</dbReference>
<dbReference type="InterPro" id="IPR000994">
    <property type="entry name" value="Pept_M24"/>
</dbReference>
<dbReference type="RefSeq" id="WP_085817970.1">
    <property type="nucleotide sequence ID" value="NZ_FWFU01000003.1"/>
</dbReference>
<dbReference type="OrthoDB" id="9806388at2"/>
<keyword evidence="4 10" id="KW-0378">Hydrolase</keyword>
<feature type="domain" description="Creatinase N-terminal" evidence="8">
    <location>
        <begin position="17"/>
        <end position="153"/>
    </location>
</feature>
<evidence type="ECO:0000259" key="7">
    <source>
        <dbReference type="Pfam" id="PF00557"/>
    </source>
</evidence>
<dbReference type="PANTHER" id="PTHR43763:SF6">
    <property type="entry name" value="XAA-PRO AMINOPEPTIDASE 1"/>
    <property type="match status" value="1"/>
</dbReference>
<dbReference type="InterPro" id="IPR001131">
    <property type="entry name" value="Peptidase_M24B_aminopep-P_CS"/>
</dbReference>
<accession>A0A1X6Z9S3</accession>
<sequence>MFQSFDETARPEQGPPRLAQLRAVMAAEGLSGYLVPRADAFQGEYVAPCDDRLAWLTGFTGSAGFCAALMEHAGVFVDGRYRTQVKTQVETGHFTPVDWPDIRLADWLGQHLGDGAIVGFDPWLYTPAQIETIETGLAGTGIALRPCANLVDQIWADRPAAPMGAIRVYPEELAGESQGDKRRRLAAALRNAGHAAAVITLPDSIAWLLNIRGSDIPRNPVPHAFAVLHGDAHLTLYVEAAKLDQTVRDHLGDEVTIRPPNAFGPGLRSLGGPVRLDKASVPLWVVAQLDESNTEHVWGDDPCVLPKARKTAAEIAATRNAHLRDGAAVCEFLAWFDSQEPGTITEIDVVTRLEQCRRDTGHLLDISFDTIAGSGPHGALAHYRVTHASNRVLRAGDLLVLDGGGQYLDGTTDITRTLPVGEVGDEESAAFTRVLQGMIAMSRTRWPRGLAGRDLDAIARHPLWLADQDYAHGTGHGVGVHLCVHEGPQRLSRMSEVALEPGMIVSNEPGYYREGAFGIRIENLLVVTEAETLPGGDMAAKLCFETLNFVPIDRRLIRSDMLSAPERSWIDAYHATCRDNIGPRLSQTARLWLRDATAPLPKG</sequence>
<dbReference type="InterPro" id="IPR032416">
    <property type="entry name" value="Peptidase_M24_C"/>
</dbReference>
<feature type="domain" description="Peptidase M24" evidence="7">
    <location>
        <begin position="318"/>
        <end position="529"/>
    </location>
</feature>
<name>A0A1X6Z9S3_9RHOB</name>
<dbReference type="PROSITE" id="PS00491">
    <property type="entry name" value="PROLINE_PEPTIDASE"/>
    <property type="match status" value="1"/>
</dbReference>
<keyword evidence="2" id="KW-0645">Protease</keyword>
<dbReference type="Proteomes" id="UP000193207">
    <property type="component" value="Unassembled WGS sequence"/>
</dbReference>
<dbReference type="Pfam" id="PF16188">
    <property type="entry name" value="Peptidase_M24_C"/>
    <property type="match status" value="1"/>
</dbReference>
<dbReference type="Gene3D" id="3.90.230.10">
    <property type="entry name" value="Creatinase/methionine aminopeptidase superfamily"/>
    <property type="match status" value="1"/>
</dbReference>
<comment type="similarity">
    <text evidence="1 6">Belongs to the peptidase M24B family.</text>
</comment>
<dbReference type="FunFam" id="3.90.230.10:FF:000009">
    <property type="entry name" value="xaa-Pro aminopeptidase 2"/>
    <property type="match status" value="1"/>
</dbReference>
<organism evidence="10 11">
    <name type="scientific">Roseovarius halotolerans</name>
    <dbReference type="NCBI Taxonomy" id="505353"/>
    <lineage>
        <taxon>Bacteria</taxon>
        <taxon>Pseudomonadati</taxon>
        <taxon>Pseudomonadota</taxon>
        <taxon>Alphaproteobacteria</taxon>
        <taxon>Rhodobacterales</taxon>
        <taxon>Roseobacteraceae</taxon>
        <taxon>Roseovarius</taxon>
    </lineage>
</organism>
<dbReference type="Gene3D" id="3.40.350.10">
    <property type="entry name" value="Creatinase/prolidase N-terminal domain"/>
    <property type="match status" value="2"/>
</dbReference>
<dbReference type="EC" id="3.4.-.-" evidence="10"/>
<feature type="domain" description="Peptidase M24 C-terminal" evidence="9">
    <location>
        <begin position="542"/>
        <end position="600"/>
    </location>
</feature>
<dbReference type="AlphaFoldDB" id="A0A1X6Z9S3"/>
<dbReference type="PANTHER" id="PTHR43763">
    <property type="entry name" value="XAA-PRO AMINOPEPTIDASE 1"/>
    <property type="match status" value="1"/>
</dbReference>
<dbReference type="CDD" id="cd01085">
    <property type="entry name" value="APP"/>
    <property type="match status" value="1"/>
</dbReference>
<evidence type="ECO:0000256" key="4">
    <source>
        <dbReference type="ARBA" id="ARBA00022801"/>
    </source>
</evidence>
<evidence type="ECO:0000313" key="10">
    <source>
        <dbReference type="EMBL" id="SLN44569.1"/>
    </source>
</evidence>
<dbReference type="EMBL" id="FWFU01000003">
    <property type="protein sequence ID" value="SLN44569.1"/>
    <property type="molecule type" value="Genomic_DNA"/>
</dbReference>
<protein>
    <submittedName>
        <fullName evidence="10">Putative peptidase</fullName>
        <ecNumber evidence="10">3.4.-.-</ecNumber>
    </submittedName>
</protein>
<evidence type="ECO:0000259" key="9">
    <source>
        <dbReference type="Pfam" id="PF16188"/>
    </source>
</evidence>
<dbReference type="GO" id="GO:0070006">
    <property type="term" value="F:metalloaminopeptidase activity"/>
    <property type="evidence" value="ECO:0007669"/>
    <property type="project" value="InterPro"/>
</dbReference>
<dbReference type="GO" id="GO:0046872">
    <property type="term" value="F:metal ion binding"/>
    <property type="evidence" value="ECO:0007669"/>
    <property type="project" value="UniProtKB-KW"/>
</dbReference>
<dbReference type="GO" id="GO:0005737">
    <property type="term" value="C:cytoplasm"/>
    <property type="evidence" value="ECO:0007669"/>
    <property type="project" value="UniProtKB-ARBA"/>
</dbReference>
<evidence type="ECO:0000256" key="1">
    <source>
        <dbReference type="ARBA" id="ARBA00008766"/>
    </source>
</evidence>
<dbReference type="InterPro" id="IPR000587">
    <property type="entry name" value="Creatinase_N"/>
</dbReference>
<gene>
    <name evidence="10" type="ORF">ROH8110_02340</name>
</gene>
<proteinExistence type="inferred from homology"/>
<dbReference type="InterPro" id="IPR033740">
    <property type="entry name" value="Pept_M24B"/>
</dbReference>
<dbReference type="InterPro" id="IPR029149">
    <property type="entry name" value="Creatin/AminoP/Spt16_N"/>
</dbReference>
<evidence type="ECO:0000256" key="6">
    <source>
        <dbReference type="RuleBase" id="RU000590"/>
    </source>
</evidence>
<dbReference type="Pfam" id="PF01321">
    <property type="entry name" value="Creatinase_N"/>
    <property type="match status" value="1"/>
</dbReference>
<evidence type="ECO:0000256" key="2">
    <source>
        <dbReference type="ARBA" id="ARBA00022670"/>
    </source>
</evidence>
<dbReference type="GO" id="GO:0006508">
    <property type="term" value="P:proteolysis"/>
    <property type="evidence" value="ECO:0007669"/>
    <property type="project" value="UniProtKB-KW"/>
</dbReference>
<keyword evidence="11" id="KW-1185">Reference proteome</keyword>
<keyword evidence="3 6" id="KW-0479">Metal-binding</keyword>